<dbReference type="Proteomes" id="UP000233597">
    <property type="component" value="Unassembled WGS sequence"/>
</dbReference>
<accession>A0A2N3KV08</accession>
<evidence type="ECO:0000313" key="2">
    <source>
        <dbReference type="Proteomes" id="UP000233597"/>
    </source>
</evidence>
<organism evidence="1 2">
    <name type="scientific">Thalassospira marina</name>
    <dbReference type="NCBI Taxonomy" id="2048283"/>
    <lineage>
        <taxon>Bacteria</taxon>
        <taxon>Pseudomonadati</taxon>
        <taxon>Pseudomonadota</taxon>
        <taxon>Alphaproteobacteria</taxon>
        <taxon>Rhodospirillales</taxon>
        <taxon>Thalassospiraceae</taxon>
        <taxon>Thalassospira</taxon>
    </lineage>
</organism>
<name>A0A2N3KV08_9PROT</name>
<sequence>MTHSNSPKTDKLAAGSALAAPQTVDGIEAAYRALARVGDCDSDGHLLEWREAQLRAVRASRVADLIIKLECLAELTGCADGMTAKGTLEAHEWVQSLLRDAVYLTGVSEGAE</sequence>
<gene>
    <name evidence="1" type="ORF">COO20_09840</name>
</gene>
<comment type="caution">
    <text evidence="1">The sequence shown here is derived from an EMBL/GenBank/DDBJ whole genome shotgun (WGS) entry which is preliminary data.</text>
</comment>
<dbReference type="OrthoDB" id="9911181at2"/>
<dbReference type="RefSeq" id="WP_101266023.1">
    <property type="nucleotide sequence ID" value="NZ_NWTK01000005.1"/>
</dbReference>
<evidence type="ECO:0000313" key="1">
    <source>
        <dbReference type="EMBL" id="PKR54421.1"/>
    </source>
</evidence>
<dbReference type="EMBL" id="NWTK01000005">
    <property type="protein sequence ID" value="PKR54421.1"/>
    <property type="molecule type" value="Genomic_DNA"/>
</dbReference>
<proteinExistence type="predicted"/>
<protein>
    <submittedName>
        <fullName evidence="1">Uncharacterized protein</fullName>
    </submittedName>
</protein>
<reference evidence="1 2" key="1">
    <citation type="submission" date="2017-09" db="EMBL/GenBank/DDBJ databases">
        <title>Biodiversity and function of Thalassospira species in the particle-attached aromatic-hydrocarbon-degrading consortia from the surface seawater of the South China Sea.</title>
        <authorList>
            <person name="Dong C."/>
            <person name="Liu R."/>
            <person name="Shao Z."/>
        </authorList>
    </citation>
    <scope>NUCLEOTIDE SEQUENCE [LARGE SCALE GENOMIC DNA]</scope>
    <source>
        <strain evidence="1 2">CSC1P2</strain>
    </source>
</reference>
<dbReference type="AlphaFoldDB" id="A0A2N3KV08"/>